<dbReference type="Pfam" id="PF09917">
    <property type="entry name" value="DUF2147"/>
    <property type="match status" value="1"/>
</dbReference>
<organism evidence="2 3">
    <name type="scientific">Echinicola jeungdonensis</name>
    <dbReference type="NCBI Taxonomy" id="709343"/>
    <lineage>
        <taxon>Bacteria</taxon>
        <taxon>Pseudomonadati</taxon>
        <taxon>Bacteroidota</taxon>
        <taxon>Cytophagia</taxon>
        <taxon>Cytophagales</taxon>
        <taxon>Cyclobacteriaceae</taxon>
        <taxon>Echinicola</taxon>
    </lineage>
</organism>
<dbReference type="Gene3D" id="2.40.128.520">
    <property type="match status" value="1"/>
</dbReference>
<dbReference type="EMBL" id="JBHMEW010000058">
    <property type="protein sequence ID" value="MFB9212215.1"/>
    <property type="molecule type" value="Genomic_DNA"/>
</dbReference>
<reference evidence="2 3" key="1">
    <citation type="submission" date="2024-09" db="EMBL/GenBank/DDBJ databases">
        <authorList>
            <person name="Sun Q."/>
            <person name="Mori K."/>
        </authorList>
    </citation>
    <scope>NUCLEOTIDE SEQUENCE [LARGE SCALE GENOMIC DNA]</scope>
    <source>
        <strain evidence="2 3">CECT 7682</strain>
    </source>
</reference>
<dbReference type="InterPro" id="IPR019223">
    <property type="entry name" value="DUF2147"/>
</dbReference>
<gene>
    <name evidence="2" type="ORF">ACFFUR_10390</name>
</gene>
<evidence type="ECO:0000313" key="2">
    <source>
        <dbReference type="EMBL" id="MFB9212215.1"/>
    </source>
</evidence>
<keyword evidence="3" id="KW-1185">Reference proteome</keyword>
<accession>A0ABV5J7N9</accession>
<protein>
    <submittedName>
        <fullName evidence="2">DUF2147 domain-containing protein</fullName>
    </submittedName>
</protein>
<evidence type="ECO:0000313" key="3">
    <source>
        <dbReference type="Proteomes" id="UP001589654"/>
    </source>
</evidence>
<proteinExistence type="predicted"/>
<dbReference type="RefSeq" id="WP_290249542.1">
    <property type="nucleotide sequence ID" value="NZ_JAUFQT010000002.1"/>
</dbReference>
<name>A0ABV5J7N9_9BACT</name>
<evidence type="ECO:0000259" key="1">
    <source>
        <dbReference type="Pfam" id="PF09917"/>
    </source>
</evidence>
<sequence length="141" mass="15998">MHLIIKLIFILTGLSNDPPADFILGSWYTEEKAALIGFSKNEQGYFGEIIWLKDSLKSGKTKVDENNKNPNLRKRPILGIPIVWGLKYEDGNWEGGKLYDPQSGSTYNCQIKVKDTLTIEVRGYLGLPAFGRSVYWTKVEK</sequence>
<dbReference type="Proteomes" id="UP001589654">
    <property type="component" value="Unassembled WGS sequence"/>
</dbReference>
<dbReference type="PANTHER" id="PTHR36919">
    <property type="entry name" value="BLR1215 PROTEIN"/>
    <property type="match status" value="1"/>
</dbReference>
<comment type="caution">
    <text evidence="2">The sequence shown here is derived from an EMBL/GenBank/DDBJ whole genome shotgun (WGS) entry which is preliminary data.</text>
</comment>
<feature type="domain" description="DUF2147" evidence="1">
    <location>
        <begin position="25"/>
        <end position="138"/>
    </location>
</feature>
<dbReference type="PANTHER" id="PTHR36919:SF2">
    <property type="entry name" value="BLL6627 PROTEIN"/>
    <property type="match status" value="1"/>
</dbReference>